<dbReference type="PROSITE" id="PS51910">
    <property type="entry name" value="GH18_2"/>
    <property type="match status" value="1"/>
</dbReference>
<accession>A0AAW0VP05</accession>
<dbReference type="GO" id="GO:0005576">
    <property type="term" value="C:extracellular region"/>
    <property type="evidence" value="ECO:0007669"/>
    <property type="project" value="TreeGrafter"/>
</dbReference>
<dbReference type="Proteomes" id="UP001445076">
    <property type="component" value="Unassembled WGS sequence"/>
</dbReference>
<proteinExistence type="predicted"/>
<evidence type="ECO:0000313" key="3">
    <source>
        <dbReference type="Proteomes" id="UP001445076"/>
    </source>
</evidence>
<reference evidence="2 3" key="1">
    <citation type="journal article" date="2024" name="BMC Genomics">
        <title>Genome assembly of redclaw crayfish (Cherax quadricarinatus) provides insights into its immune adaptation and hypoxia tolerance.</title>
        <authorList>
            <person name="Liu Z."/>
            <person name="Zheng J."/>
            <person name="Li H."/>
            <person name="Fang K."/>
            <person name="Wang S."/>
            <person name="He J."/>
            <person name="Zhou D."/>
            <person name="Weng S."/>
            <person name="Chi M."/>
            <person name="Gu Z."/>
            <person name="He J."/>
            <person name="Li F."/>
            <person name="Wang M."/>
        </authorList>
    </citation>
    <scope>NUCLEOTIDE SEQUENCE [LARGE SCALE GENOMIC DNA]</scope>
    <source>
        <strain evidence="2">ZL_2023a</strain>
    </source>
</reference>
<protein>
    <recommendedName>
        <fullName evidence="1">GH18 domain-containing protein</fullName>
    </recommendedName>
</protein>
<organism evidence="2 3">
    <name type="scientific">Cherax quadricarinatus</name>
    <name type="common">Australian red claw crayfish</name>
    <dbReference type="NCBI Taxonomy" id="27406"/>
    <lineage>
        <taxon>Eukaryota</taxon>
        <taxon>Metazoa</taxon>
        <taxon>Ecdysozoa</taxon>
        <taxon>Arthropoda</taxon>
        <taxon>Crustacea</taxon>
        <taxon>Multicrustacea</taxon>
        <taxon>Malacostraca</taxon>
        <taxon>Eumalacostraca</taxon>
        <taxon>Eucarida</taxon>
        <taxon>Decapoda</taxon>
        <taxon>Pleocyemata</taxon>
        <taxon>Astacidea</taxon>
        <taxon>Parastacoidea</taxon>
        <taxon>Parastacidae</taxon>
        <taxon>Cherax</taxon>
    </lineage>
</organism>
<dbReference type="Gene3D" id="3.20.20.80">
    <property type="entry name" value="Glycosidases"/>
    <property type="match status" value="1"/>
</dbReference>
<evidence type="ECO:0000259" key="1">
    <source>
        <dbReference type="PROSITE" id="PS51910"/>
    </source>
</evidence>
<dbReference type="InterPro" id="IPR050314">
    <property type="entry name" value="Glycosyl_Hydrlase_18"/>
</dbReference>
<dbReference type="InterPro" id="IPR017853">
    <property type="entry name" value="GH"/>
</dbReference>
<feature type="domain" description="GH18" evidence="1">
    <location>
        <begin position="1"/>
        <end position="111"/>
    </location>
</feature>
<gene>
    <name evidence="2" type="ORF">OTU49_014585</name>
</gene>
<dbReference type="InterPro" id="IPR001223">
    <property type="entry name" value="Glyco_hydro18_cat"/>
</dbReference>
<keyword evidence="3" id="KW-1185">Reference proteome</keyword>
<dbReference type="PANTHER" id="PTHR11177:SF390">
    <property type="entry name" value="CHITINASE 11"/>
    <property type="match status" value="1"/>
</dbReference>
<feature type="non-terminal residue" evidence="2">
    <location>
        <position position="1"/>
    </location>
</feature>
<comment type="caution">
    <text evidence="2">The sequence shown here is derived from an EMBL/GenBank/DDBJ whole genome shotgun (WGS) entry which is preliminary data.</text>
</comment>
<dbReference type="GO" id="GO:0008061">
    <property type="term" value="F:chitin binding"/>
    <property type="evidence" value="ECO:0007669"/>
    <property type="project" value="TreeGrafter"/>
</dbReference>
<dbReference type="SUPFAM" id="SSF54556">
    <property type="entry name" value="Chitinase insertion domain"/>
    <property type="match status" value="1"/>
</dbReference>
<evidence type="ECO:0000313" key="2">
    <source>
        <dbReference type="EMBL" id="KAK8718638.1"/>
    </source>
</evidence>
<dbReference type="AlphaFoldDB" id="A0AAW0VP05"/>
<dbReference type="GO" id="GO:0006032">
    <property type="term" value="P:chitin catabolic process"/>
    <property type="evidence" value="ECO:0007669"/>
    <property type="project" value="TreeGrafter"/>
</dbReference>
<sequence>LLRSSWHNVGSPAIGKGMLNGIVTYPEAELLIAEGAQRYFDEESRVPYAVRDRDWISYDDSQSIREKALWVKKSGFAGVMTWNLNCDDWAGKSHGKKFELHNIIKDVLFDN</sequence>
<dbReference type="Pfam" id="PF00704">
    <property type="entry name" value="Glyco_hydro_18"/>
    <property type="match status" value="1"/>
</dbReference>
<feature type="non-terminal residue" evidence="2">
    <location>
        <position position="111"/>
    </location>
</feature>
<name>A0AAW0VP05_CHEQU</name>
<dbReference type="SUPFAM" id="SSF51445">
    <property type="entry name" value="(Trans)glycosidases"/>
    <property type="match status" value="1"/>
</dbReference>
<dbReference type="InterPro" id="IPR029070">
    <property type="entry name" value="Chitinase_insertion_sf"/>
</dbReference>
<dbReference type="EMBL" id="JARKIK010004880">
    <property type="protein sequence ID" value="KAK8718638.1"/>
    <property type="molecule type" value="Genomic_DNA"/>
</dbReference>
<dbReference type="GO" id="GO:0005975">
    <property type="term" value="P:carbohydrate metabolic process"/>
    <property type="evidence" value="ECO:0007669"/>
    <property type="project" value="InterPro"/>
</dbReference>
<dbReference type="GO" id="GO:0004568">
    <property type="term" value="F:chitinase activity"/>
    <property type="evidence" value="ECO:0007669"/>
    <property type="project" value="TreeGrafter"/>
</dbReference>
<dbReference type="PANTHER" id="PTHR11177">
    <property type="entry name" value="CHITINASE"/>
    <property type="match status" value="1"/>
</dbReference>
<dbReference type="Gene3D" id="3.10.50.10">
    <property type="match status" value="1"/>
</dbReference>